<keyword evidence="3 8" id="KW-0328">Glycosyltransferase</keyword>
<comment type="similarity">
    <text evidence="2 8">Belongs to the glycosyltransferase 92 family.</text>
</comment>
<evidence type="ECO:0000256" key="4">
    <source>
        <dbReference type="ARBA" id="ARBA00022679"/>
    </source>
</evidence>
<dbReference type="InterPro" id="IPR008166">
    <property type="entry name" value="Glyco_transf_92"/>
</dbReference>
<evidence type="ECO:0000256" key="6">
    <source>
        <dbReference type="ARBA" id="ARBA00022989"/>
    </source>
</evidence>
<dbReference type="Pfam" id="PF01697">
    <property type="entry name" value="Glyco_transf_92"/>
    <property type="match status" value="4"/>
</dbReference>
<keyword evidence="4 8" id="KW-0808">Transferase</keyword>
<organism evidence="11">
    <name type="scientific">Nippostrongylus brasiliensis</name>
    <name type="common">Rat hookworm</name>
    <dbReference type="NCBI Taxonomy" id="27835"/>
    <lineage>
        <taxon>Eukaryota</taxon>
        <taxon>Metazoa</taxon>
        <taxon>Ecdysozoa</taxon>
        <taxon>Nematoda</taxon>
        <taxon>Chromadorea</taxon>
        <taxon>Rhabditida</taxon>
        <taxon>Rhabditina</taxon>
        <taxon>Rhabditomorpha</taxon>
        <taxon>Strongyloidea</taxon>
        <taxon>Heligmosomidae</taxon>
        <taxon>Nippostrongylus</taxon>
    </lineage>
</organism>
<keyword evidence="10" id="KW-1185">Reference proteome</keyword>
<dbReference type="PANTHER" id="PTHR21461:SF40">
    <property type="entry name" value="GLYCOSYLTRANSFERASE FAMILY 92 PROTEIN"/>
    <property type="match status" value="1"/>
</dbReference>
<reference evidence="11" key="1">
    <citation type="submission" date="2016-04" db="UniProtKB">
        <authorList>
            <consortium name="WormBaseParasite"/>
        </authorList>
    </citation>
    <scope>IDENTIFICATION</scope>
</reference>
<reference evidence="9 10" key="2">
    <citation type="submission" date="2018-11" db="EMBL/GenBank/DDBJ databases">
        <authorList>
            <consortium name="Pathogen Informatics"/>
        </authorList>
    </citation>
    <scope>NUCLEOTIDE SEQUENCE [LARGE SCALE GENOMIC DNA]</scope>
</reference>
<protein>
    <recommendedName>
        <fullName evidence="8">Glycosyltransferase family 92 protein</fullName>
        <ecNumber evidence="8">2.4.1.-</ecNumber>
    </recommendedName>
</protein>
<dbReference type="EMBL" id="UYSL01020324">
    <property type="protein sequence ID" value="VDL74064.1"/>
    <property type="molecule type" value="Genomic_DNA"/>
</dbReference>
<proteinExistence type="inferred from homology"/>
<dbReference type="GO" id="GO:0005737">
    <property type="term" value="C:cytoplasm"/>
    <property type="evidence" value="ECO:0007669"/>
    <property type="project" value="TreeGrafter"/>
</dbReference>
<keyword evidence="5" id="KW-0812">Transmembrane</keyword>
<evidence type="ECO:0000256" key="5">
    <source>
        <dbReference type="ARBA" id="ARBA00022692"/>
    </source>
</evidence>
<evidence type="ECO:0000313" key="11">
    <source>
        <dbReference type="WBParaSite" id="NBR_0001047401-mRNA-1"/>
    </source>
</evidence>
<dbReference type="WBParaSite" id="NBR_0001047401-mRNA-1">
    <property type="protein sequence ID" value="NBR_0001047401-mRNA-1"/>
    <property type="gene ID" value="NBR_0001047401"/>
</dbReference>
<keyword evidence="7" id="KW-0472">Membrane</keyword>
<evidence type="ECO:0000313" key="10">
    <source>
        <dbReference type="Proteomes" id="UP000271162"/>
    </source>
</evidence>
<sequence>MAAYAFPDYSAITFETNYWKDQKVYCWYLDEGKRQIGPPVETVVEPQYTAYSPKYRLSRCLSPLYGNGTKWLLFTEFVEHYKLVGVEYFYVYVKDIDEYSERVLDDYVRTGEIETIFLRTNDRPGADYQLVAVHDCLHRSRHHSRYVIFGDLDERIVLSGTATLSDFVTKDKLQVQLQGNATLNTYLPTLVYHNTSPAQPVLGDKCIVDPTAVMAMGAHMPSLFFSNYKTFYVPIADASIRSYAEPRVESLSLIAAYGFPDYSVITFETQHWKGQKAYCWYLDEEKRQIGPPVETVIEPEYTAYCCRRYGAHYMSISSDLPIRADNYVSVVDRTQDAPKYQLSHCLSPLHGNGPKWLSFTEFVEHYKLVGVEHFYVYVKDIDEYSNRDCLYRSRHHSRYVIFGDLDEKIVLSGTVTLSDYIKKVTALHPNVGSIRFRPRFVLQTRGFPRYYRGGATLRKHLPTLAYHNTTPVQGEFGDKCIVDPRAVMAMSVHKPILFFSSYKTFNVPVADGFIRQKAYCWYLDEEKRRLGPPGKTRVEPEYTAYCCRRPGAHYMSISTDRTLPINNSVPLPRVSTLTLSVTLTWKRTQMAIVLTEFVEHYKLIGVEHFYVYVKDIDEYSARVINDYVKTGEIETTFLRTNDRPGDLYLYATIQMG</sequence>
<dbReference type="AlphaFoldDB" id="A0A158QZP6"/>
<dbReference type="EC" id="2.4.1.-" evidence="8"/>
<evidence type="ECO:0000256" key="1">
    <source>
        <dbReference type="ARBA" id="ARBA00004167"/>
    </source>
</evidence>
<keyword evidence="6" id="KW-1133">Transmembrane helix</keyword>
<gene>
    <name evidence="9" type="ORF">NBR_LOCUS10475</name>
</gene>
<evidence type="ECO:0000256" key="3">
    <source>
        <dbReference type="ARBA" id="ARBA00022676"/>
    </source>
</evidence>
<dbReference type="GO" id="GO:0016020">
    <property type="term" value="C:membrane"/>
    <property type="evidence" value="ECO:0007669"/>
    <property type="project" value="UniProtKB-SubCell"/>
</dbReference>
<accession>A0A158QZP6</accession>
<dbReference type="GO" id="GO:0016757">
    <property type="term" value="F:glycosyltransferase activity"/>
    <property type="evidence" value="ECO:0007669"/>
    <property type="project" value="UniProtKB-UniRule"/>
</dbReference>
<dbReference type="PANTHER" id="PTHR21461">
    <property type="entry name" value="GLYCOSYLTRANSFERASE FAMILY 92 PROTEIN"/>
    <property type="match status" value="1"/>
</dbReference>
<comment type="subcellular location">
    <subcellularLocation>
        <location evidence="1">Membrane</location>
        <topology evidence="1">Single-pass membrane protein</topology>
    </subcellularLocation>
</comment>
<evidence type="ECO:0000256" key="7">
    <source>
        <dbReference type="ARBA" id="ARBA00023136"/>
    </source>
</evidence>
<evidence type="ECO:0000313" key="9">
    <source>
        <dbReference type="EMBL" id="VDL74064.1"/>
    </source>
</evidence>
<name>A0A158QZP6_NIPBR</name>
<evidence type="ECO:0000256" key="2">
    <source>
        <dbReference type="ARBA" id="ARBA00007647"/>
    </source>
</evidence>
<dbReference type="Proteomes" id="UP000271162">
    <property type="component" value="Unassembled WGS sequence"/>
</dbReference>
<evidence type="ECO:0000256" key="8">
    <source>
        <dbReference type="RuleBase" id="RU366017"/>
    </source>
</evidence>